<feature type="domain" description="Large ribosomal subunit protein uL6 alpha-beta" evidence="10">
    <location>
        <begin position="92"/>
        <end position="165"/>
    </location>
</feature>
<dbReference type="PANTHER" id="PTHR11655">
    <property type="entry name" value="60S/50S RIBOSOMAL PROTEIN L6/L9"/>
    <property type="match status" value="1"/>
</dbReference>
<dbReference type="GeneID" id="38947815"/>
<dbReference type="HAMAP" id="MF_01365_B">
    <property type="entry name" value="Ribosomal_uL6_B"/>
    <property type="match status" value="1"/>
</dbReference>
<evidence type="ECO:0000259" key="10">
    <source>
        <dbReference type="Pfam" id="PF00347"/>
    </source>
</evidence>
<sequence length="179" mass="19612">MSRIGKQSLNIPKQVEVKINESSIFVKGPKGELTQIIPDSLEIIKKDDNTLQVLCKSENRLSRALHGLIRSLVSNMLIGVSQGFNKVLDLKGVGYRASVDKGVLNLTVGYTHPVKIAPPPGIKISVDGNTTVKVEGVDKEKVGLIAQQIRFVRPPEPYKGKGIMYRGEIIQRKVGKSSK</sequence>
<dbReference type="GO" id="GO:0002181">
    <property type="term" value="P:cytoplasmic translation"/>
    <property type="evidence" value="ECO:0007669"/>
    <property type="project" value="TreeGrafter"/>
</dbReference>
<dbReference type="FunFam" id="3.90.930.12:FF:000001">
    <property type="entry name" value="50S ribosomal protein L6"/>
    <property type="match status" value="1"/>
</dbReference>
<evidence type="ECO:0000256" key="4">
    <source>
        <dbReference type="ARBA" id="ARBA00022980"/>
    </source>
</evidence>
<evidence type="ECO:0000256" key="8">
    <source>
        <dbReference type="ARBA" id="ARBA00079841"/>
    </source>
</evidence>
<dbReference type="NCBIfam" id="TIGR03654">
    <property type="entry name" value="L6_bact"/>
    <property type="match status" value="1"/>
</dbReference>
<keyword evidence="3" id="KW-0694">RNA-binding</keyword>
<dbReference type="FunFam" id="3.90.930.12:FF:000002">
    <property type="entry name" value="50S ribosomal protein L6"/>
    <property type="match status" value="1"/>
</dbReference>
<feature type="domain" description="Large ribosomal subunit protein uL6 alpha-beta" evidence="10">
    <location>
        <begin position="11"/>
        <end position="83"/>
    </location>
</feature>
<evidence type="ECO:0000256" key="7">
    <source>
        <dbReference type="ARBA" id="ARBA00069413"/>
    </source>
</evidence>
<organism evidence="11">
    <name type="scientific">Eustigmatophyceae sp. Mont 10/10-1w</name>
    <dbReference type="NCBI Taxonomy" id="2506145"/>
    <lineage>
        <taxon>Eukaryota</taxon>
        <taxon>Sar</taxon>
        <taxon>Stramenopiles</taxon>
        <taxon>Ochrophyta</taxon>
        <taxon>Eustigmatophyceae</taxon>
    </lineage>
</organism>
<dbReference type="InterPro" id="IPR000702">
    <property type="entry name" value="Ribosomal_uL6-like"/>
</dbReference>
<evidence type="ECO:0000313" key="11">
    <source>
        <dbReference type="EMBL" id="QAA11677.1"/>
    </source>
</evidence>
<name>A0A3R5T920_9STRA</name>
<evidence type="ECO:0000256" key="3">
    <source>
        <dbReference type="ARBA" id="ARBA00022884"/>
    </source>
</evidence>
<dbReference type="Pfam" id="PF00347">
    <property type="entry name" value="Ribosomal_L6"/>
    <property type="match status" value="2"/>
</dbReference>
<dbReference type="AlphaFoldDB" id="A0A3R5T920"/>
<dbReference type="InterPro" id="IPR019906">
    <property type="entry name" value="Ribosomal_uL6_bac-type"/>
</dbReference>
<dbReference type="EMBL" id="MK281455">
    <property type="protein sequence ID" value="QAA11677.1"/>
    <property type="molecule type" value="Genomic_DNA"/>
</dbReference>
<dbReference type="PROSITE" id="PS00525">
    <property type="entry name" value="RIBOSOMAL_L6_1"/>
    <property type="match status" value="1"/>
</dbReference>
<keyword evidence="5 9" id="KW-0687">Ribonucleoprotein</keyword>
<keyword evidence="2" id="KW-0699">rRNA-binding</keyword>
<geneLocation type="plastid" evidence="11"/>
<evidence type="ECO:0000256" key="2">
    <source>
        <dbReference type="ARBA" id="ARBA00022730"/>
    </source>
</evidence>
<dbReference type="GO" id="GO:0022625">
    <property type="term" value="C:cytosolic large ribosomal subunit"/>
    <property type="evidence" value="ECO:0007669"/>
    <property type="project" value="TreeGrafter"/>
</dbReference>
<comment type="function">
    <text evidence="6">Binds 23S rRNA.</text>
</comment>
<dbReference type="GO" id="GO:0019843">
    <property type="term" value="F:rRNA binding"/>
    <property type="evidence" value="ECO:0007669"/>
    <property type="project" value="UniProtKB-KW"/>
</dbReference>
<keyword evidence="4 9" id="KW-0689">Ribosomal protein</keyword>
<evidence type="ECO:0000256" key="1">
    <source>
        <dbReference type="ARBA" id="ARBA00009356"/>
    </source>
</evidence>
<keyword evidence="11" id="KW-0934">Plastid</keyword>
<dbReference type="InterPro" id="IPR002358">
    <property type="entry name" value="Ribosomal_uL6_CS"/>
</dbReference>
<dbReference type="PANTHER" id="PTHR11655:SF14">
    <property type="entry name" value="LARGE RIBOSOMAL SUBUNIT PROTEIN UL6M"/>
    <property type="match status" value="1"/>
</dbReference>
<dbReference type="GO" id="GO:0003735">
    <property type="term" value="F:structural constituent of ribosome"/>
    <property type="evidence" value="ECO:0007669"/>
    <property type="project" value="InterPro"/>
</dbReference>
<dbReference type="InterPro" id="IPR036789">
    <property type="entry name" value="Ribosomal_uL6-like_a/b-dom_sf"/>
</dbReference>
<comment type="similarity">
    <text evidence="1 9">Belongs to the universal ribosomal protein uL6 family.</text>
</comment>
<reference evidence="11" key="1">
    <citation type="journal article" date="2019" name="Genome Biol. Evol.">
        <title>Plastid Genomes and Proteins Illuminate the Evolution of Eustigmatophyte Algae and Their Bacterial Endosymbionts.</title>
        <authorList>
            <person name="Sevcikova T."/>
            <person name="Yurchenko T."/>
            <person name="Fawley K.P."/>
            <person name="Amaral R."/>
            <person name="Strnad H."/>
            <person name="Santos L.M."/>
            <person name="Fawley M.W."/>
            <person name="Elias M."/>
        </authorList>
    </citation>
    <scope>NUCLEOTIDE SEQUENCE</scope>
</reference>
<dbReference type="RefSeq" id="YP_009550742.1">
    <property type="nucleotide sequence ID" value="NC_040297.1"/>
</dbReference>
<dbReference type="PIRSF" id="PIRSF002162">
    <property type="entry name" value="Ribosomal_L6"/>
    <property type="match status" value="1"/>
</dbReference>
<dbReference type="PRINTS" id="PR00059">
    <property type="entry name" value="RIBOSOMALL6"/>
</dbReference>
<evidence type="ECO:0000256" key="5">
    <source>
        <dbReference type="ARBA" id="ARBA00023274"/>
    </source>
</evidence>
<dbReference type="InterPro" id="IPR020040">
    <property type="entry name" value="Ribosomal_uL6_a/b-dom"/>
</dbReference>
<protein>
    <recommendedName>
        <fullName evidence="7">Large ribosomal subunit protein uL6c</fullName>
    </recommendedName>
    <alternativeName>
        <fullName evidence="8">50S ribosomal protein L6, chloroplastic</fullName>
    </alternativeName>
</protein>
<evidence type="ECO:0000256" key="9">
    <source>
        <dbReference type="RuleBase" id="RU003869"/>
    </source>
</evidence>
<gene>
    <name evidence="11" type="primary">rpl6</name>
</gene>
<dbReference type="Gene3D" id="3.90.930.12">
    <property type="entry name" value="Ribosomal protein L6, alpha-beta domain"/>
    <property type="match status" value="2"/>
</dbReference>
<proteinExistence type="inferred from homology"/>
<accession>A0A3R5T920</accession>
<dbReference type="SUPFAM" id="SSF56053">
    <property type="entry name" value="Ribosomal protein L6"/>
    <property type="match status" value="2"/>
</dbReference>
<evidence type="ECO:0000256" key="6">
    <source>
        <dbReference type="ARBA" id="ARBA00055700"/>
    </source>
</evidence>